<organism evidence="1 2">
    <name type="scientific">Musa troglodytarum</name>
    <name type="common">fe'i banana</name>
    <dbReference type="NCBI Taxonomy" id="320322"/>
    <lineage>
        <taxon>Eukaryota</taxon>
        <taxon>Viridiplantae</taxon>
        <taxon>Streptophyta</taxon>
        <taxon>Embryophyta</taxon>
        <taxon>Tracheophyta</taxon>
        <taxon>Spermatophyta</taxon>
        <taxon>Magnoliopsida</taxon>
        <taxon>Liliopsida</taxon>
        <taxon>Zingiberales</taxon>
        <taxon>Musaceae</taxon>
        <taxon>Musa</taxon>
    </lineage>
</organism>
<dbReference type="AlphaFoldDB" id="A0A9E7K7A2"/>
<sequence>MFVVMGWGPCGGDAQVVHPGYWVIYVELSSSLQLRINLLEPQGIRVDTLSNEWDTNSAELFLSTSGISFCSRGFLLPIANSGLSHENVISCKRFALPYIELLWLSTCFAFDVCTCNSGSLRLPESLLIPVVPLTAMTNSNMQGKRLIISGKEVRVEAGREINQIDLRLMASEEYFTQMVGAH</sequence>
<reference evidence="1" key="1">
    <citation type="submission" date="2022-05" db="EMBL/GenBank/DDBJ databases">
        <title>The Musa troglodytarum L. genome provides insights into the mechanism of non-climacteric behaviour and enrichment of carotenoids.</title>
        <authorList>
            <person name="Wang J."/>
        </authorList>
    </citation>
    <scope>NUCLEOTIDE SEQUENCE</scope>
    <source>
        <tissue evidence="1">Leaf</tissue>
    </source>
</reference>
<dbReference type="EMBL" id="CP097507">
    <property type="protein sequence ID" value="URE05750.1"/>
    <property type="molecule type" value="Genomic_DNA"/>
</dbReference>
<evidence type="ECO:0000313" key="1">
    <source>
        <dbReference type="EMBL" id="URE05750.1"/>
    </source>
</evidence>
<name>A0A9E7K7A2_9LILI</name>
<dbReference type="Proteomes" id="UP001055439">
    <property type="component" value="Chromosome 5"/>
</dbReference>
<protein>
    <submittedName>
        <fullName evidence="1">Uncharacterized protein</fullName>
    </submittedName>
</protein>
<accession>A0A9E7K7A2</accession>
<gene>
    <name evidence="1" type="ORF">MUK42_03045</name>
</gene>
<proteinExistence type="predicted"/>
<evidence type="ECO:0000313" key="2">
    <source>
        <dbReference type="Proteomes" id="UP001055439"/>
    </source>
</evidence>
<keyword evidence="2" id="KW-1185">Reference proteome</keyword>